<feature type="region of interest" description="Disordered" evidence="1">
    <location>
        <begin position="247"/>
        <end position="267"/>
    </location>
</feature>
<protein>
    <submittedName>
        <fullName evidence="3">Uncharacterized protein</fullName>
    </submittedName>
</protein>
<keyword evidence="2" id="KW-0812">Transmembrane</keyword>
<feature type="transmembrane region" description="Helical" evidence="2">
    <location>
        <begin position="16"/>
        <end position="35"/>
    </location>
</feature>
<keyword evidence="2" id="KW-0472">Membrane</keyword>
<dbReference type="OrthoDB" id="3210850at2759"/>
<keyword evidence="4" id="KW-1185">Reference proteome</keyword>
<evidence type="ECO:0000313" key="3">
    <source>
        <dbReference type="EMBL" id="RDW63740.1"/>
    </source>
</evidence>
<proteinExistence type="predicted"/>
<dbReference type="Proteomes" id="UP000256645">
    <property type="component" value="Unassembled WGS sequence"/>
</dbReference>
<evidence type="ECO:0000256" key="1">
    <source>
        <dbReference type="SAM" id="MobiDB-lite"/>
    </source>
</evidence>
<feature type="compositionally biased region" description="Polar residues" evidence="1">
    <location>
        <begin position="247"/>
        <end position="263"/>
    </location>
</feature>
<feature type="region of interest" description="Disordered" evidence="1">
    <location>
        <begin position="281"/>
        <end position="338"/>
    </location>
</feature>
<dbReference type="PANTHER" id="PTHR38848:SF3">
    <property type="entry name" value="G-PROTEIN COUPLED RECEPTORS FAMILY 3 PROFILE DOMAIN-CONTAINING PROTEIN"/>
    <property type="match status" value="1"/>
</dbReference>
<feature type="transmembrane region" description="Helical" evidence="2">
    <location>
        <begin position="193"/>
        <end position="211"/>
    </location>
</feature>
<keyword evidence="2" id="KW-1133">Transmembrane helix</keyword>
<feature type="compositionally biased region" description="Basic and acidic residues" evidence="1">
    <location>
        <begin position="328"/>
        <end position="337"/>
    </location>
</feature>
<name>A0A3D8QQ20_9HELO</name>
<feature type="compositionally biased region" description="Low complexity" evidence="1">
    <location>
        <begin position="314"/>
        <end position="323"/>
    </location>
</feature>
<feature type="transmembrane region" description="Helical" evidence="2">
    <location>
        <begin position="109"/>
        <end position="130"/>
    </location>
</feature>
<feature type="transmembrane region" description="Helical" evidence="2">
    <location>
        <begin position="47"/>
        <end position="65"/>
    </location>
</feature>
<comment type="caution">
    <text evidence="3">The sequence shown here is derived from an EMBL/GenBank/DDBJ whole genome shotgun (WGS) entry which is preliminary data.</text>
</comment>
<evidence type="ECO:0000313" key="4">
    <source>
        <dbReference type="Proteomes" id="UP000256645"/>
    </source>
</evidence>
<dbReference type="PANTHER" id="PTHR38848">
    <property type="entry name" value="G-PROTEIN COUPLED RECEPTORS FAMILY 3 PROFILE DOMAIN-CONTAINING PROTEIN"/>
    <property type="match status" value="1"/>
</dbReference>
<gene>
    <name evidence="3" type="ORF">BP6252_11285</name>
</gene>
<sequence length="391" mass="43366">MASVPGIAHSPVPLEGLVATTIIALASISVLAVCLSKRIGVLKSWRTLPITHWLVLLIYVDSAAFVSATFILSHGFGLNSTIEIMYYLLVEKAYIVNETIQPRMKCKSYLFNCFGMLLPYVIVIALNFVFRFAWFNDKGICIVGMKLKAMMPLIIFDVIVNVYLTALFIIPLRRLSRQGIESSKLRIVTVRTFIGSLSTLTSSVVNLTVLMALRGEPAWICLMCCNIDILFSTCVLHWITNNDTVKAESEPTSIDTSDASKSPDQLAPDQLTRCCEHPLRLPPRQRTSLDTPIDITPPTPTIEEKKAPLLILTPSNPSPSSSPGQLRKGPDRGDKAPKGCLEASALYYATREFKRRTGQFHGKDRPMPNLVQTPATETMEETSNAKRHPVF</sequence>
<dbReference type="EMBL" id="PDLM01000013">
    <property type="protein sequence ID" value="RDW63740.1"/>
    <property type="molecule type" value="Genomic_DNA"/>
</dbReference>
<feature type="transmembrane region" description="Helical" evidence="2">
    <location>
        <begin position="150"/>
        <end position="172"/>
    </location>
</feature>
<organism evidence="3 4">
    <name type="scientific">Coleophoma cylindrospora</name>
    <dbReference type="NCBI Taxonomy" id="1849047"/>
    <lineage>
        <taxon>Eukaryota</taxon>
        <taxon>Fungi</taxon>
        <taxon>Dikarya</taxon>
        <taxon>Ascomycota</taxon>
        <taxon>Pezizomycotina</taxon>
        <taxon>Leotiomycetes</taxon>
        <taxon>Helotiales</taxon>
        <taxon>Dermateaceae</taxon>
        <taxon>Coleophoma</taxon>
    </lineage>
</organism>
<accession>A0A3D8QQ20</accession>
<feature type="region of interest" description="Disordered" evidence="1">
    <location>
        <begin position="359"/>
        <end position="391"/>
    </location>
</feature>
<evidence type="ECO:0000256" key="2">
    <source>
        <dbReference type="SAM" id="Phobius"/>
    </source>
</evidence>
<reference evidence="3 4" key="1">
    <citation type="journal article" date="2018" name="IMA Fungus">
        <title>IMA Genome-F 9: Draft genome sequence of Annulohypoxylon stygium, Aspergillus mulundensis, Berkeleyomyces basicola (syn. Thielaviopsis basicola), Ceratocystis smalleyi, two Cercospora beticola strains, Coleophoma cylindrospora, Fusarium fracticaudum, Phialophora cf. hyalina, and Morchella septimelata.</title>
        <authorList>
            <person name="Wingfield B.D."/>
            <person name="Bills G.F."/>
            <person name="Dong Y."/>
            <person name="Huang W."/>
            <person name="Nel W.J."/>
            <person name="Swalarsk-Parry B.S."/>
            <person name="Vaghefi N."/>
            <person name="Wilken P.M."/>
            <person name="An Z."/>
            <person name="de Beer Z.W."/>
            <person name="De Vos L."/>
            <person name="Chen L."/>
            <person name="Duong T.A."/>
            <person name="Gao Y."/>
            <person name="Hammerbacher A."/>
            <person name="Kikkert J.R."/>
            <person name="Li Y."/>
            <person name="Li H."/>
            <person name="Li K."/>
            <person name="Li Q."/>
            <person name="Liu X."/>
            <person name="Ma X."/>
            <person name="Naidoo K."/>
            <person name="Pethybridge S.J."/>
            <person name="Sun J."/>
            <person name="Steenkamp E.T."/>
            <person name="van der Nest M.A."/>
            <person name="van Wyk S."/>
            <person name="Wingfield M.J."/>
            <person name="Xiong C."/>
            <person name="Yue Q."/>
            <person name="Zhang X."/>
        </authorList>
    </citation>
    <scope>NUCLEOTIDE SEQUENCE [LARGE SCALE GENOMIC DNA]</scope>
    <source>
        <strain evidence="3 4">BP6252</strain>
    </source>
</reference>
<dbReference type="AlphaFoldDB" id="A0A3D8QQ20"/>